<gene>
    <name evidence="5" type="ORF">FCM35_KLT02678</name>
</gene>
<evidence type="ECO:0000256" key="1">
    <source>
        <dbReference type="ARBA" id="ARBA00010838"/>
    </source>
</evidence>
<dbReference type="SUPFAM" id="SSF51445">
    <property type="entry name" value="(Trans)glycosidases"/>
    <property type="match status" value="1"/>
</dbReference>
<dbReference type="InterPro" id="IPR017853">
    <property type="entry name" value="GH"/>
</dbReference>
<organism evidence="5 6">
    <name type="scientific">Carex littledalei</name>
    <dbReference type="NCBI Taxonomy" id="544730"/>
    <lineage>
        <taxon>Eukaryota</taxon>
        <taxon>Viridiplantae</taxon>
        <taxon>Streptophyta</taxon>
        <taxon>Embryophyta</taxon>
        <taxon>Tracheophyta</taxon>
        <taxon>Spermatophyta</taxon>
        <taxon>Magnoliopsida</taxon>
        <taxon>Liliopsida</taxon>
        <taxon>Poales</taxon>
        <taxon>Cyperaceae</taxon>
        <taxon>Cyperoideae</taxon>
        <taxon>Cariceae</taxon>
        <taxon>Carex</taxon>
        <taxon>Carex subgen. Euthyceras</taxon>
    </lineage>
</organism>
<evidence type="ECO:0000256" key="4">
    <source>
        <dbReference type="RuleBase" id="RU003690"/>
    </source>
</evidence>
<proteinExistence type="inferred from homology"/>
<keyword evidence="2" id="KW-0378">Hydrolase</keyword>
<dbReference type="PANTHER" id="PTHR10353:SF137">
    <property type="entry name" value="MYROSINASE 3-RELATED"/>
    <property type="match status" value="1"/>
</dbReference>
<keyword evidence="6" id="KW-1185">Reference proteome</keyword>
<dbReference type="Proteomes" id="UP000623129">
    <property type="component" value="Unassembled WGS sequence"/>
</dbReference>
<evidence type="ECO:0000256" key="3">
    <source>
        <dbReference type="ARBA" id="ARBA00023295"/>
    </source>
</evidence>
<protein>
    <submittedName>
        <fullName evidence="5">Beta-glucosidase 24-like protein</fullName>
    </submittedName>
</protein>
<keyword evidence="3" id="KW-0326">Glycosidase</keyword>
<dbReference type="GO" id="GO:0008422">
    <property type="term" value="F:beta-glucosidase activity"/>
    <property type="evidence" value="ECO:0007669"/>
    <property type="project" value="UniProtKB-ARBA"/>
</dbReference>
<dbReference type="Pfam" id="PF00232">
    <property type="entry name" value="Glyco_hydro_1"/>
    <property type="match status" value="1"/>
</dbReference>
<accession>A0A833VAR3</accession>
<evidence type="ECO:0000313" key="6">
    <source>
        <dbReference type="Proteomes" id="UP000623129"/>
    </source>
</evidence>
<comment type="caution">
    <text evidence="5">The sequence shown here is derived from an EMBL/GenBank/DDBJ whole genome shotgun (WGS) entry which is preliminary data.</text>
</comment>
<dbReference type="PANTHER" id="PTHR10353">
    <property type="entry name" value="GLYCOSYL HYDROLASE"/>
    <property type="match status" value="1"/>
</dbReference>
<dbReference type="Gene3D" id="3.20.20.80">
    <property type="entry name" value="Glycosidases"/>
    <property type="match status" value="1"/>
</dbReference>
<comment type="similarity">
    <text evidence="1 4">Belongs to the glycosyl hydrolase 1 family.</text>
</comment>
<dbReference type="AlphaFoldDB" id="A0A833VAR3"/>
<evidence type="ECO:0000256" key="2">
    <source>
        <dbReference type="ARBA" id="ARBA00022801"/>
    </source>
</evidence>
<dbReference type="PRINTS" id="PR00131">
    <property type="entry name" value="GLHYDRLASE1"/>
</dbReference>
<dbReference type="OrthoDB" id="65569at2759"/>
<reference evidence="5" key="1">
    <citation type="submission" date="2020-01" db="EMBL/GenBank/DDBJ databases">
        <title>Genome sequence of Kobresia littledalei, the first chromosome-level genome in the family Cyperaceae.</title>
        <authorList>
            <person name="Qu G."/>
        </authorList>
    </citation>
    <scope>NUCLEOTIDE SEQUENCE</scope>
    <source>
        <strain evidence="5">C.B.Clarke</strain>
        <tissue evidence="5">Leaf</tissue>
    </source>
</reference>
<name>A0A833VAR3_9POAL</name>
<dbReference type="EMBL" id="SWLB01000012">
    <property type="protein sequence ID" value="KAF3331272.1"/>
    <property type="molecule type" value="Genomic_DNA"/>
</dbReference>
<dbReference type="InterPro" id="IPR001360">
    <property type="entry name" value="Glyco_hydro_1"/>
</dbReference>
<dbReference type="GO" id="GO:0005975">
    <property type="term" value="P:carbohydrate metabolic process"/>
    <property type="evidence" value="ECO:0007669"/>
    <property type="project" value="InterPro"/>
</dbReference>
<evidence type="ECO:0000313" key="5">
    <source>
        <dbReference type="EMBL" id="KAF3331272.1"/>
    </source>
</evidence>
<sequence length="203" mass="23375">MAIDSYHRYKESQKGKIGISLVSNWMIPYSNSKADKESAARALDFMYGWFMNPLTRGEYPPVMRKLVGDRLPKFTREQSDMLKGSFDFVGVNYYTARFTSNIPISSSNIVNKSYDADQLLNQTDGDVATLFQAASSWLYVYPKGIRDLLVYTKKTYNNPVVYITENGVDEINDVNLSMEEALEDDFRIKFYEQHLSYVQSAIR</sequence>